<keyword evidence="3" id="KW-1185">Reference proteome</keyword>
<dbReference type="EMBL" id="JBFTWV010000043">
    <property type="protein sequence ID" value="KAL2794635.1"/>
    <property type="molecule type" value="Genomic_DNA"/>
</dbReference>
<evidence type="ECO:0000313" key="2">
    <source>
        <dbReference type="EMBL" id="KAL2794635.1"/>
    </source>
</evidence>
<dbReference type="InterPro" id="IPR011009">
    <property type="entry name" value="Kinase-like_dom_sf"/>
</dbReference>
<sequence>MVTIKFAPADITFTRKLSSSEYSVRFLVHIQGKPYFLKVHHGRGPRQSWEYTDREINIHVREVTAYKRLQAHGLCDRAVIPKFYGSIEDLDPNLHQPHLDMFLEDEYPPQAILLKYIPDMEAMHWMNYTDAKRDNLIRGLEEIHAAGVIHDDIHPRNMMVVKVDSEKAIWIDFDRAQTWDKDNLTDEQKGWLNFESELAADQLGMMKADSEEGQMNKTARFYW</sequence>
<reference evidence="2 3" key="1">
    <citation type="submission" date="2024-07" db="EMBL/GenBank/DDBJ databases">
        <title>Section-level genome sequencing and comparative genomics of Aspergillus sections Usti and Cavernicolus.</title>
        <authorList>
            <consortium name="Lawrence Berkeley National Laboratory"/>
            <person name="Nybo J.L."/>
            <person name="Vesth T.C."/>
            <person name="Theobald S."/>
            <person name="Frisvad J.C."/>
            <person name="Larsen T.O."/>
            <person name="Kjaerboelling I."/>
            <person name="Rothschild-Mancinelli K."/>
            <person name="Lyhne E.K."/>
            <person name="Kogle M.E."/>
            <person name="Barry K."/>
            <person name="Clum A."/>
            <person name="Na H."/>
            <person name="Ledsgaard L."/>
            <person name="Lin J."/>
            <person name="Lipzen A."/>
            <person name="Kuo A."/>
            <person name="Riley R."/>
            <person name="Mondo S."/>
            <person name="Labutti K."/>
            <person name="Haridas S."/>
            <person name="Pangalinan J."/>
            <person name="Salamov A.A."/>
            <person name="Simmons B.A."/>
            <person name="Magnuson J.K."/>
            <person name="Chen J."/>
            <person name="Drula E."/>
            <person name="Henrissat B."/>
            <person name="Wiebenga A."/>
            <person name="Lubbers R.J."/>
            <person name="Gomes A.C."/>
            <person name="Makela M.R."/>
            <person name="Stajich J."/>
            <person name="Grigoriev I.V."/>
            <person name="Mortensen U.H."/>
            <person name="De Vries R.P."/>
            <person name="Baker S.E."/>
            <person name="Andersen M.R."/>
        </authorList>
    </citation>
    <scope>NUCLEOTIDE SEQUENCE [LARGE SCALE GENOMIC DNA]</scope>
    <source>
        <strain evidence="2 3">CBS 209.92</strain>
    </source>
</reference>
<accession>A0ABR4G6I1</accession>
<evidence type="ECO:0000259" key="1">
    <source>
        <dbReference type="PROSITE" id="PS50011"/>
    </source>
</evidence>
<evidence type="ECO:0000313" key="3">
    <source>
        <dbReference type="Proteomes" id="UP001610563"/>
    </source>
</evidence>
<comment type="caution">
    <text evidence="2">The sequence shown here is derived from an EMBL/GenBank/DDBJ whole genome shotgun (WGS) entry which is preliminary data.</text>
</comment>
<dbReference type="InterPro" id="IPR000719">
    <property type="entry name" value="Prot_kinase_dom"/>
</dbReference>
<dbReference type="Proteomes" id="UP001610563">
    <property type="component" value="Unassembled WGS sequence"/>
</dbReference>
<feature type="domain" description="Protein kinase" evidence="1">
    <location>
        <begin position="11"/>
        <end position="223"/>
    </location>
</feature>
<dbReference type="Gene3D" id="1.10.510.10">
    <property type="entry name" value="Transferase(Phosphotransferase) domain 1"/>
    <property type="match status" value="1"/>
</dbReference>
<name>A0ABR4G6I1_9EURO</name>
<protein>
    <recommendedName>
        <fullName evidence="1">Protein kinase domain-containing protein</fullName>
    </recommendedName>
</protein>
<gene>
    <name evidence="2" type="ORF">BJX66DRAFT_193534</name>
</gene>
<dbReference type="SUPFAM" id="SSF56112">
    <property type="entry name" value="Protein kinase-like (PK-like)"/>
    <property type="match status" value="1"/>
</dbReference>
<proteinExistence type="predicted"/>
<organism evidence="2 3">
    <name type="scientific">Aspergillus keveii</name>
    <dbReference type="NCBI Taxonomy" id="714993"/>
    <lineage>
        <taxon>Eukaryota</taxon>
        <taxon>Fungi</taxon>
        <taxon>Dikarya</taxon>
        <taxon>Ascomycota</taxon>
        <taxon>Pezizomycotina</taxon>
        <taxon>Eurotiomycetes</taxon>
        <taxon>Eurotiomycetidae</taxon>
        <taxon>Eurotiales</taxon>
        <taxon>Aspergillaceae</taxon>
        <taxon>Aspergillus</taxon>
        <taxon>Aspergillus subgen. Nidulantes</taxon>
    </lineage>
</organism>
<dbReference type="PROSITE" id="PS50011">
    <property type="entry name" value="PROTEIN_KINASE_DOM"/>
    <property type="match status" value="1"/>
</dbReference>